<feature type="repeat" description="TPR" evidence="12">
    <location>
        <begin position="258"/>
        <end position="291"/>
    </location>
</feature>
<sequence>MDVEEPQIKYSLKRRRLLFNKAKLKAVSRTSALLSGFAMVAMVEISLDDHKNSKTSAPLLVVYSVVTCLLVGVHLLALMISTCILPQLEADSTLGYDEYESYSTMHIYIELAWILSTGFGIFLFLVEIAIVCWVKFFYVTRPAAIATTIVIVPVIILFCIFSLHFYRRLISSKLSHHQDELNEIENTLTVGKLAQPRNNHFLQKKYHDAIHCYNQALNQNGEKPTYYVNRALCYIKLKQWDKVYQDARHCLDLDPKYIKAHAYLGQYYIEQQRYDEAIICFTQALDLCKVQNKNFGDEIQRFLNYAHKCRFSLMEQKRIENENSLQTYVRSLIQTDKERRMQLYIEKYFQEHETNTNKKMESTSSTVPSSTTSNSLSILKQYLSKTIGYHNQQTTTTANVSSNAPLNTKTVTKSDSQTNITVDSQLEKGLSEIEQSSNQSLQELNNLFNEVDTKRKRREIPEYLTCKLCYDLMRDPVITPFGITYCRSCIEENLYRVGHLDPIANKPLAVEQLINNLVLKEIVEKFIKENEWVNSEYL</sequence>
<comment type="subcellular location">
    <subcellularLocation>
        <location evidence="2">Membrane</location>
        <topology evidence="2">Multi-pass membrane protein</topology>
    </subcellularLocation>
</comment>
<dbReference type="Pfam" id="PF18391">
    <property type="entry name" value="CHIP_TPR_N"/>
    <property type="match status" value="1"/>
</dbReference>
<dbReference type="SUPFAM" id="SSF48452">
    <property type="entry name" value="TPR-like"/>
    <property type="match status" value="1"/>
</dbReference>
<dbReference type="AlphaFoldDB" id="A0A818XUD3"/>
<dbReference type="InterPro" id="IPR019734">
    <property type="entry name" value="TPR_rpt"/>
</dbReference>
<evidence type="ECO:0000256" key="2">
    <source>
        <dbReference type="ARBA" id="ARBA00004141"/>
    </source>
</evidence>
<dbReference type="GO" id="GO:0000209">
    <property type="term" value="P:protein polyubiquitination"/>
    <property type="evidence" value="ECO:0007669"/>
    <property type="project" value="TreeGrafter"/>
</dbReference>
<dbReference type="InterPro" id="IPR013105">
    <property type="entry name" value="TPR_2"/>
</dbReference>
<dbReference type="GO" id="GO:0051087">
    <property type="term" value="F:protein-folding chaperone binding"/>
    <property type="evidence" value="ECO:0007669"/>
    <property type="project" value="TreeGrafter"/>
</dbReference>
<evidence type="ECO:0000256" key="7">
    <source>
        <dbReference type="ARBA" id="ARBA00022737"/>
    </source>
</evidence>
<dbReference type="Proteomes" id="UP000663842">
    <property type="component" value="Unassembled WGS sequence"/>
</dbReference>
<dbReference type="SUPFAM" id="SSF57850">
    <property type="entry name" value="RING/U-box"/>
    <property type="match status" value="1"/>
</dbReference>
<dbReference type="Gene3D" id="1.20.140.140">
    <property type="entry name" value="Calcium release-activated calcium channel protein Orai"/>
    <property type="match status" value="1"/>
</dbReference>
<evidence type="ECO:0000256" key="3">
    <source>
        <dbReference type="ARBA" id="ARBA00008062"/>
    </source>
</evidence>
<keyword evidence="8" id="KW-0833">Ubl conjugation pathway</keyword>
<keyword evidence="10 14" id="KW-1133">Transmembrane helix</keyword>
<evidence type="ECO:0000259" key="15">
    <source>
        <dbReference type="PROSITE" id="PS51698"/>
    </source>
</evidence>
<evidence type="ECO:0000256" key="6">
    <source>
        <dbReference type="ARBA" id="ARBA00022692"/>
    </source>
</evidence>
<dbReference type="Gene3D" id="3.30.40.10">
    <property type="entry name" value="Zinc/RING finger domain, C3HC4 (zinc finger)"/>
    <property type="match status" value="1"/>
</dbReference>
<proteinExistence type="inferred from homology"/>
<feature type="region of interest" description="Disordered" evidence="13">
    <location>
        <begin position="396"/>
        <end position="416"/>
    </location>
</feature>
<organism evidence="16 18">
    <name type="scientific">Rotaria magnacalcarata</name>
    <dbReference type="NCBI Taxonomy" id="392030"/>
    <lineage>
        <taxon>Eukaryota</taxon>
        <taxon>Metazoa</taxon>
        <taxon>Spiralia</taxon>
        <taxon>Gnathifera</taxon>
        <taxon>Rotifera</taxon>
        <taxon>Eurotatoria</taxon>
        <taxon>Bdelloidea</taxon>
        <taxon>Philodinida</taxon>
        <taxon>Philodinidae</taxon>
        <taxon>Rotaria</taxon>
    </lineage>
</organism>
<keyword evidence="11 14" id="KW-0472">Membrane</keyword>
<dbReference type="InterPro" id="IPR011990">
    <property type="entry name" value="TPR-like_helical_dom_sf"/>
</dbReference>
<dbReference type="GO" id="GO:0016020">
    <property type="term" value="C:membrane"/>
    <property type="evidence" value="ECO:0007669"/>
    <property type="project" value="UniProtKB-SubCell"/>
</dbReference>
<comment type="caution">
    <text evidence="16">The sequence shown here is derived from an EMBL/GenBank/DDBJ whole genome shotgun (WGS) entry which is preliminary data.</text>
</comment>
<keyword evidence="7" id="KW-0677">Repeat</keyword>
<reference evidence="16" key="1">
    <citation type="submission" date="2021-02" db="EMBL/GenBank/DDBJ databases">
        <authorList>
            <person name="Nowell W R."/>
        </authorList>
    </citation>
    <scope>NUCLEOTIDE SEQUENCE</scope>
</reference>
<gene>
    <name evidence="16" type="ORF">OVN521_LOCUS634</name>
    <name evidence="17" type="ORF">UXM345_LOCUS5817</name>
</gene>
<dbReference type="GO" id="GO:0043161">
    <property type="term" value="P:proteasome-mediated ubiquitin-dependent protein catabolic process"/>
    <property type="evidence" value="ECO:0007669"/>
    <property type="project" value="TreeGrafter"/>
</dbReference>
<evidence type="ECO:0000256" key="10">
    <source>
        <dbReference type="ARBA" id="ARBA00022989"/>
    </source>
</evidence>
<comment type="catalytic activity">
    <reaction evidence="1">
        <text>S-ubiquitinyl-[E2 ubiquitin-conjugating enzyme]-L-cysteine + [acceptor protein]-L-lysine = [E2 ubiquitin-conjugating enzyme]-L-cysteine + N(6)-ubiquitinyl-[acceptor protein]-L-lysine.</text>
        <dbReference type="EC" id="2.3.2.27"/>
    </reaction>
</comment>
<dbReference type="Proteomes" id="UP000663866">
    <property type="component" value="Unassembled WGS sequence"/>
</dbReference>
<dbReference type="GO" id="GO:0030018">
    <property type="term" value="C:Z disc"/>
    <property type="evidence" value="ECO:0007669"/>
    <property type="project" value="TreeGrafter"/>
</dbReference>
<keyword evidence="9 12" id="KW-0802">TPR repeat</keyword>
<comment type="similarity">
    <text evidence="3">Belongs to the Orai family.</text>
</comment>
<accession>A0A818XUD3</accession>
<feature type="domain" description="U-box" evidence="15">
    <location>
        <begin position="459"/>
        <end position="533"/>
    </location>
</feature>
<dbReference type="SMART" id="SM00504">
    <property type="entry name" value="Ubox"/>
    <property type="match status" value="1"/>
</dbReference>
<evidence type="ECO:0000256" key="11">
    <source>
        <dbReference type="ARBA" id="ARBA00023136"/>
    </source>
</evidence>
<dbReference type="GO" id="GO:0061630">
    <property type="term" value="F:ubiquitin protein ligase activity"/>
    <property type="evidence" value="ECO:0007669"/>
    <property type="project" value="UniProtKB-EC"/>
</dbReference>
<dbReference type="Pfam" id="PF04564">
    <property type="entry name" value="U-box"/>
    <property type="match status" value="1"/>
</dbReference>
<feature type="transmembrane region" description="Helical" evidence="14">
    <location>
        <begin position="143"/>
        <end position="166"/>
    </location>
</feature>
<evidence type="ECO:0000313" key="18">
    <source>
        <dbReference type="Proteomes" id="UP000663866"/>
    </source>
</evidence>
<dbReference type="InterPro" id="IPR041312">
    <property type="entry name" value="CHIP_TPR_N"/>
</dbReference>
<evidence type="ECO:0000256" key="1">
    <source>
        <dbReference type="ARBA" id="ARBA00000900"/>
    </source>
</evidence>
<dbReference type="PROSITE" id="PS50005">
    <property type="entry name" value="TPR"/>
    <property type="match status" value="1"/>
</dbReference>
<dbReference type="InterPro" id="IPR003613">
    <property type="entry name" value="Ubox_domain"/>
</dbReference>
<evidence type="ECO:0000256" key="4">
    <source>
        <dbReference type="ARBA" id="ARBA00012483"/>
    </source>
</evidence>
<evidence type="ECO:0000256" key="8">
    <source>
        <dbReference type="ARBA" id="ARBA00022786"/>
    </source>
</evidence>
<dbReference type="PROSITE" id="PS51698">
    <property type="entry name" value="U_BOX"/>
    <property type="match status" value="1"/>
</dbReference>
<dbReference type="PANTHER" id="PTHR46803">
    <property type="entry name" value="E3 UBIQUITIN-PROTEIN LIGASE CHIP"/>
    <property type="match status" value="1"/>
</dbReference>
<feature type="transmembrane region" description="Helical" evidence="14">
    <location>
        <begin position="59"/>
        <end position="87"/>
    </location>
</feature>
<dbReference type="Pfam" id="PF07719">
    <property type="entry name" value="TPR_2"/>
    <property type="match status" value="1"/>
</dbReference>
<dbReference type="SMART" id="SM00028">
    <property type="entry name" value="TPR"/>
    <property type="match status" value="3"/>
</dbReference>
<evidence type="ECO:0000256" key="13">
    <source>
        <dbReference type="SAM" id="MobiDB-lite"/>
    </source>
</evidence>
<evidence type="ECO:0000256" key="12">
    <source>
        <dbReference type="PROSITE-ProRule" id="PRU00339"/>
    </source>
</evidence>
<dbReference type="EMBL" id="CAJOBF010000441">
    <property type="protein sequence ID" value="CAF3818295.1"/>
    <property type="molecule type" value="Genomic_DNA"/>
</dbReference>
<dbReference type="Pfam" id="PF07856">
    <property type="entry name" value="Orai-1"/>
    <property type="match status" value="1"/>
</dbReference>
<keyword evidence="6 14" id="KW-0812">Transmembrane</keyword>
<keyword evidence="5" id="KW-0808">Transferase</keyword>
<dbReference type="Gene3D" id="6.10.140.2020">
    <property type="match status" value="1"/>
</dbReference>
<evidence type="ECO:0000256" key="9">
    <source>
        <dbReference type="ARBA" id="ARBA00022803"/>
    </source>
</evidence>
<feature type="transmembrane region" description="Helical" evidence="14">
    <location>
        <begin position="107"/>
        <end position="131"/>
    </location>
</feature>
<dbReference type="EC" id="2.3.2.27" evidence="4"/>
<protein>
    <recommendedName>
        <fullName evidence="4">RING-type E3 ubiquitin transferase</fullName>
        <ecNumber evidence="4">2.3.2.27</ecNumber>
    </recommendedName>
</protein>
<evidence type="ECO:0000256" key="14">
    <source>
        <dbReference type="SAM" id="Phobius"/>
    </source>
</evidence>
<dbReference type="InterPro" id="IPR013083">
    <property type="entry name" value="Znf_RING/FYVE/PHD"/>
</dbReference>
<dbReference type="InterPro" id="IPR012446">
    <property type="entry name" value="CRAC_channel"/>
</dbReference>
<dbReference type="Gene3D" id="1.25.40.10">
    <property type="entry name" value="Tetratricopeptide repeat domain"/>
    <property type="match status" value="1"/>
</dbReference>
<name>A0A818XUD3_9BILA</name>
<keyword evidence="18" id="KW-1185">Reference proteome</keyword>
<evidence type="ECO:0000256" key="5">
    <source>
        <dbReference type="ARBA" id="ARBA00022679"/>
    </source>
</evidence>
<dbReference type="GO" id="GO:0006515">
    <property type="term" value="P:protein quality control for misfolded or incompletely synthesized proteins"/>
    <property type="evidence" value="ECO:0007669"/>
    <property type="project" value="TreeGrafter"/>
</dbReference>
<dbReference type="EMBL" id="CAJOBG010000036">
    <property type="protein sequence ID" value="CAF3742299.1"/>
    <property type="molecule type" value="Genomic_DNA"/>
</dbReference>
<evidence type="ECO:0000313" key="16">
    <source>
        <dbReference type="EMBL" id="CAF3742299.1"/>
    </source>
</evidence>
<dbReference type="GO" id="GO:0071218">
    <property type="term" value="P:cellular response to misfolded protein"/>
    <property type="evidence" value="ECO:0007669"/>
    <property type="project" value="TreeGrafter"/>
</dbReference>
<dbReference type="InterPro" id="IPR038350">
    <property type="entry name" value="Orai_sf"/>
</dbReference>
<evidence type="ECO:0000313" key="17">
    <source>
        <dbReference type="EMBL" id="CAF3818295.1"/>
    </source>
</evidence>
<dbReference type="GO" id="GO:0045862">
    <property type="term" value="P:positive regulation of proteolysis"/>
    <property type="evidence" value="ECO:0007669"/>
    <property type="project" value="TreeGrafter"/>
</dbReference>
<dbReference type="PANTHER" id="PTHR46803:SF2">
    <property type="entry name" value="E3 UBIQUITIN-PROTEIN LIGASE CHIP"/>
    <property type="match status" value="1"/>
</dbReference>